<evidence type="ECO:0000313" key="8">
    <source>
        <dbReference type="Proteomes" id="UP000004947"/>
    </source>
</evidence>
<dbReference type="STRING" id="313628.LNTAR_18093"/>
<dbReference type="Pfam" id="PF00977">
    <property type="entry name" value="His_biosynth"/>
    <property type="match status" value="1"/>
</dbReference>
<keyword evidence="4 7" id="KW-0413">Isomerase</keyword>
<accession>A6DFV7</accession>
<dbReference type="RefSeq" id="WP_007276806.1">
    <property type="nucleotide sequence ID" value="NZ_ABCK01000001.1"/>
</dbReference>
<evidence type="ECO:0000256" key="5">
    <source>
        <dbReference type="ARBA" id="ARBA00029440"/>
    </source>
</evidence>
<proteinExistence type="inferred from homology"/>
<reference evidence="7 8" key="1">
    <citation type="journal article" date="2010" name="J. Bacteriol.">
        <title>Genome sequence of Lentisphaera araneosa HTCC2155T, the type species of the order Lentisphaerales in the phylum Lentisphaerae.</title>
        <authorList>
            <person name="Thrash J.C."/>
            <person name="Cho J.C."/>
            <person name="Vergin K.L."/>
            <person name="Morris R.M."/>
            <person name="Giovannoni S.J."/>
        </authorList>
    </citation>
    <scope>NUCLEOTIDE SEQUENCE [LARGE SCALE GENOMIC DNA]</scope>
    <source>
        <strain evidence="7 8">HTCC2155</strain>
    </source>
</reference>
<protein>
    <submittedName>
        <fullName evidence="7">Phosphoribosylformimino-5-aminoimidazole carboxamide ribotide isomerase</fullName>
    </submittedName>
</protein>
<dbReference type="Proteomes" id="UP000004947">
    <property type="component" value="Unassembled WGS sequence"/>
</dbReference>
<dbReference type="Gene3D" id="3.20.20.70">
    <property type="entry name" value="Aldolase class I"/>
    <property type="match status" value="1"/>
</dbReference>
<keyword evidence="2 6" id="KW-0028">Amino-acid biosynthesis</keyword>
<evidence type="ECO:0000256" key="3">
    <source>
        <dbReference type="ARBA" id="ARBA00023102"/>
    </source>
</evidence>
<dbReference type="InterPro" id="IPR044524">
    <property type="entry name" value="Isoase_HisA-like"/>
</dbReference>
<dbReference type="AlphaFoldDB" id="A6DFV7"/>
<dbReference type="SUPFAM" id="SSF51366">
    <property type="entry name" value="Ribulose-phoshate binding barrel"/>
    <property type="match status" value="1"/>
</dbReference>
<dbReference type="InterPro" id="IPR011060">
    <property type="entry name" value="RibuloseP-bd_barrel"/>
</dbReference>
<evidence type="ECO:0000256" key="2">
    <source>
        <dbReference type="ARBA" id="ARBA00022605"/>
    </source>
</evidence>
<dbReference type="InterPro" id="IPR006062">
    <property type="entry name" value="His_biosynth"/>
</dbReference>
<evidence type="ECO:0000256" key="4">
    <source>
        <dbReference type="ARBA" id="ARBA00023235"/>
    </source>
</evidence>
<organism evidence="7 8">
    <name type="scientific">Lentisphaera araneosa HTCC2155</name>
    <dbReference type="NCBI Taxonomy" id="313628"/>
    <lineage>
        <taxon>Bacteria</taxon>
        <taxon>Pseudomonadati</taxon>
        <taxon>Lentisphaerota</taxon>
        <taxon>Lentisphaeria</taxon>
        <taxon>Lentisphaerales</taxon>
        <taxon>Lentisphaeraceae</taxon>
        <taxon>Lentisphaera</taxon>
    </lineage>
</organism>
<gene>
    <name evidence="7" type="ORF">LNTAR_18093</name>
</gene>
<dbReference type="GO" id="GO:0000162">
    <property type="term" value="P:L-tryptophan biosynthetic process"/>
    <property type="evidence" value="ECO:0007669"/>
    <property type="project" value="TreeGrafter"/>
</dbReference>
<evidence type="ECO:0000313" key="7">
    <source>
        <dbReference type="EMBL" id="EDM29687.1"/>
    </source>
</evidence>
<name>A6DFV7_9BACT</name>
<sequence length="255" mass="28194">MFRPCIDLHNGQVKQIVGGTLDDSESPDTNFVSENDSAYYAELYRKDSLSGGHVIKLGPGNDEAAKNALKAWPGGLQIGGGINDQNARFWLDQGASHLIVTSHVFSNGQFDQGKLDELVKITGKGKLILDLSCRIRDGKYWIVTDRWTKFTETELNEKSLDFFSQYCDEFLIHAVDVEGMCKGVDMNLVELLTDKSPLISTYAGGAKSLDDLEKITNLSQNRVHLTIGSALDIFGGKDIKYTEALAFNNQYESSL</sequence>
<comment type="caution">
    <text evidence="7">The sequence shown here is derived from an EMBL/GenBank/DDBJ whole genome shotgun (WGS) entry which is preliminary data.</text>
</comment>
<keyword evidence="8" id="KW-1185">Reference proteome</keyword>
<dbReference type="EMBL" id="ABCK01000001">
    <property type="protein sequence ID" value="EDM29687.1"/>
    <property type="molecule type" value="Genomic_DNA"/>
</dbReference>
<dbReference type="GO" id="GO:0005737">
    <property type="term" value="C:cytoplasm"/>
    <property type="evidence" value="ECO:0007669"/>
    <property type="project" value="TreeGrafter"/>
</dbReference>
<comment type="pathway">
    <text evidence="5">Amino-acid biosynthesis.</text>
</comment>
<dbReference type="PANTHER" id="PTHR43090:SF2">
    <property type="entry name" value="1-(5-PHOSPHORIBOSYL)-5-[(5-PHOSPHORIBOSYLAMINO)METHYLIDENEAMINO] IMIDAZOLE-4-CARBOXAMIDE ISOMERASE"/>
    <property type="match status" value="1"/>
</dbReference>
<dbReference type="GO" id="GO:0000105">
    <property type="term" value="P:L-histidine biosynthetic process"/>
    <property type="evidence" value="ECO:0007669"/>
    <property type="project" value="UniProtKB-KW"/>
</dbReference>
<keyword evidence="3 6" id="KW-0368">Histidine biosynthesis</keyword>
<dbReference type="NCBIfam" id="TIGR02129">
    <property type="entry name" value="hisA_euk"/>
    <property type="match status" value="1"/>
</dbReference>
<evidence type="ECO:0000256" key="1">
    <source>
        <dbReference type="ARBA" id="ARBA00009667"/>
    </source>
</evidence>
<dbReference type="eggNOG" id="COG0106">
    <property type="taxonomic scope" value="Bacteria"/>
</dbReference>
<dbReference type="OrthoDB" id="9807749at2"/>
<evidence type="ECO:0000256" key="6">
    <source>
        <dbReference type="RuleBase" id="RU003657"/>
    </source>
</evidence>
<dbReference type="GO" id="GO:0003949">
    <property type="term" value="F:1-(5-phosphoribosyl)-5-[(5-phosphoribosylamino)methylideneamino]imidazole-4-carboxamide isomerase activity"/>
    <property type="evidence" value="ECO:0007669"/>
    <property type="project" value="InterPro"/>
</dbReference>
<dbReference type="InterPro" id="IPR013785">
    <property type="entry name" value="Aldolase_TIM"/>
</dbReference>
<comment type="similarity">
    <text evidence="1 6">Belongs to the HisA/HisF family.</text>
</comment>
<dbReference type="InterPro" id="IPR011858">
    <property type="entry name" value="His6/HISN3"/>
</dbReference>
<dbReference type="FunFam" id="3.20.20.70:FF:000110">
    <property type="entry name" value="1-(5-phosphoribosyl)-5-[(5-phosphoribosylamino)methylideneamino] imidazole-4-carboxamide isomerase, chloroplastic"/>
    <property type="match status" value="1"/>
</dbReference>
<dbReference type="PANTHER" id="PTHR43090">
    <property type="entry name" value="1-(5-PHOSPHORIBOSYL)-5-[(5-PHOSPHORIBOSYLAMINO)METHYLIDENEAMINO] IMIDAZOLE-4-CARBOXAMIDE ISOMERASE"/>
    <property type="match status" value="1"/>
</dbReference>
<dbReference type="CDD" id="cd04723">
    <property type="entry name" value="HisA_HisF"/>
    <property type="match status" value="1"/>
</dbReference>